<protein>
    <submittedName>
        <fullName evidence="2">Ribonuclease H</fullName>
    </submittedName>
</protein>
<dbReference type="GO" id="GO:0003676">
    <property type="term" value="F:nucleic acid binding"/>
    <property type="evidence" value="ECO:0007669"/>
    <property type="project" value="InterPro"/>
</dbReference>
<dbReference type="PROSITE" id="PS50879">
    <property type="entry name" value="RNASE_H_1"/>
    <property type="match status" value="1"/>
</dbReference>
<feature type="domain" description="RNase H type-1" evidence="1">
    <location>
        <begin position="36"/>
        <end position="114"/>
    </location>
</feature>
<dbReference type="AlphaFoldDB" id="A0A2K3K4B2"/>
<proteinExistence type="predicted"/>
<dbReference type="PANTHER" id="PTHR47723">
    <property type="entry name" value="OS05G0353850 PROTEIN"/>
    <property type="match status" value="1"/>
</dbReference>
<dbReference type="CDD" id="cd06222">
    <property type="entry name" value="RNase_H_like"/>
    <property type="match status" value="1"/>
</dbReference>
<feature type="non-terminal residue" evidence="2">
    <location>
        <position position="114"/>
    </location>
</feature>
<organism evidence="2 3">
    <name type="scientific">Trifolium pratense</name>
    <name type="common">Red clover</name>
    <dbReference type="NCBI Taxonomy" id="57577"/>
    <lineage>
        <taxon>Eukaryota</taxon>
        <taxon>Viridiplantae</taxon>
        <taxon>Streptophyta</taxon>
        <taxon>Embryophyta</taxon>
        <taxon>Tracheophyta</taxon>
        <taxon>Spermatophyta</taxon>
        <taxon>Magnoliopsida</taxon>
        <taxon>eudicotyledons</taxon>
        <taxon>Gunneridae</taxon>
        <taxon>Pentapetalae</taxon>
        <taxon>rosids</taxon>
        <taxon>fabids</taxon>
        <taxon>Fabales</taxon>
        <taxon>Fabaceae</taxon>
        <taxon>Papilionoideae</taxon>
        <taxon>50 kb inversion clade</taxon>
        <taxon>NPAAA clade</taxon>
        <taxon>Hologalegina</taxon>
        <taxon>IRL clade</taxon>
        <taxon>Trifolieae</taxon>
        <taxon>Trifolium</taxon>
    </lineage>
</organism>
<dbReference type="PANTHER" id="PTHR47723:SF19">
    <property type="entry name" value="POLYNUCLEOTIDYL TRANSFERASE, RIBONUCLEASE H-LIKE SUPERFAMILY PROTEIN"/>
    <property type="match status" value="1"/>
</dbReference>
<dbReference type="InterPro" id="IPR036397">
    <property type="entry name" value="RNaseH_sf"/>
</dbReference>
<dbReference type="Proteomes" id="UP000236291">
    <property type="component" value="Unassembled WGS sequence"/>
</dbReference>
<reference evidence="2 3" key="2">
    <citation type="journal article" date="2017" name="Front. Plant Sci.">
        <title>Gene Classification and Mining of Molecular Markers Useful in Red Clover (Trifolium pratense) Breeding.</title>
        <authorList>
            <person name="Istvanek J."/>
            <person name="Dluhosova J."/>
            <person name="Dluhos P."/>
            <person name="Patkova L."/>
            <person name="Nedelnik J."/>
            <person name="Repkova J."/>
        </authorList>
    </citation>
    <scope>NUCLEOTIDE SEQUENCE [LARGE SCALE GENOMIC DNA]</scope>
    <source>
        <strain evidence="3">cv. Tatra</strain>
        <tissue evidence="2">Young leaves</tissue>
    </source>
</reference>
<reference evidence="2 3" key="1">
    <citation type="journal article" date="2014" name="Am. J. Bot.">
        <title>Genome assembly and annotation for red clover (Trifolium pratense; Fabaceae).</title>
        <authorList>
            <person name="Istvanek J."/>
            <person name="Jaros M."/>
            <person name="Krenek A."/>
            <person name="Repkova J."/>
        </authorList>
    </citation>
    <scope>NUCLEOTIDE SEQUENCE [LARGE SCALE GENOMIC DNA]</scope>
    <source>
        <strain evidence="3">cv. Tatra</strain>
        <tissue evidence="2">Young leaves</tissue>
    </source>
</reference>
<evidence type="ECO:0000313" key="2">
    <source>
        <dbReference type="EMBL" id="PNX61102.1"/>
    </source>
</evidence>
<evidence type="ECO:0000313" key="3">
    <source>
        <dbReference type="Proteomes" id="UP000236291"/>
    </source>
</evidence>
<accession>A0A2K3K4B2</accession>
<comment type="caution">
    <text evidence="2">The sequence shown here is derived from an EMBL/GenBank/DDBJ whole genome shotgun (WGS) entry which is preliminary data.</text>
</comment>
<evidence type="ECO:0000259" key="1">
    <source>
        <dbReference type="PROSITE" id="PS50879"/>
    </source>
</evidence>
<dbReference type="InterPro" id="IPR053151">
    <property type="entry name" value="RNase_H-like"/>
</dbReference>
<dbReference type="Pfam" id="PF13456">
    <property type="entry name" value="RVT_3"/>
    <property type="match status" value="1"/>
</dbReference>
<dbReference type="EMBL" id="ASHM01084430">
    <property type="protein sequence ID" value="PNX61102.1"/>
    <property type="molecule type" value="Genomic_DNA"/>
</dbReference>
<dbReference type="GO" id="GO:0004523">
    <property type="term" value="F:RNA-DNA hybrid ribonuclease activity"/>
    <property type="evidence" value="ECO:0007669"/>
    <property type="project" value="InterPro"/>
</dbReference>
<name>A0A2K3K4B2_TRIPR</name>
<gene>
    <name evidence="2" type="ORF">L195_g052281</name>
</gene>
<dbReference type="InterPro" id="IPR044730">
    <property type="entry name" value="RNase_H-like_dom_plant"/>
</dbReference>
<dbReference type="Gene3D" id="3.30.420.10">
    <property type="entry name" value="Ribonuclease H-like superfamily/Ribonuclease H"/>
    <property type="match status" value="1"/>
</dbReference>
<dbReference type="STRING" id="57577.A0A2K3K4B2"/>
<dbReference type="SUPFAM" id="SSF53098">
    <property type="entry name" value="Ribonuclease H-like"/>
    <property type="match status" value="1"/>
</dbReference>
<sequence>MHILQRTGDYYKACMVSQSGLTRQKEVSWIGWKVPEEGWVKVNIDGASKGERLAGCGGLIRDHQGRWCGGFAKFVGAGSAFVAELWGVLEGLKLARRKGFRKVEVNIDSSSVVK</sequence>
<dbReference type="InterPro" id="IPR002156">
    <property type="entry name" value="RNaseH_domain"/>
</dbReference>
<dbReference type="InterPro" id="IPR012337">
    <property type="entry name" value="RNaseH-like_sf"/>
</dbReference>